<protein>
    <submittedName>
        <fullName evidence="1">Uncharacterized protein</fullName>
    </submittedName>
</protein>
<dbReference type="EMBL" id="HBHW01002822">
    <property type="protein sequence ID" value="CAE0034192.1"/>
    <property type="molecule type" value="Transcribed_RNA"/>
</dbReference>
<sequence>MDFWPFFCGKWECYIHPQLVGALAYHSEYGLANFEKCSSRWICAASSAVDRGEVMGIPSASTYLLRSGRRRSHYHCRGPGNPRRSGSQGCKRFAVLILSTIIREKCSSFSGRPLAVRLSFHEYMLWESDDNEPGTFSFFVRLLVCDDMSVSGSPSC</sequence>
<evidence type="ECO:0000313" key="1">
    <source>
        <dbReference type="EMBL" id="CAE0034192.1"/>
    </source>
</evidence>
<name>A0A7S3E6S6_9RHOD</name>
<dbReference type="AlphaFoldDB" id="A0A7S3E6S6"/>
<accession>A0A7S3E6S6</accession>
<gene>
    <name evidence="1" type="ORF">RMAR00112_LOCUS2136</name>
</gene>
<organism evidence="1">
    <name type="scientific">Rhodosorus marinus</name>
    <dbReference type="NCBI Taxonomy" id="101924"/>
    <lineage>
        <taxon>Eukaryota</taxon>
        <taxon>Rhodophyta</taxon>
        <taxon>Stylonematophyceae</taxon>
        <taxon>Stylonematales</taxon>
        <taxon>Stylonemataceae</taxon>
        <taxon>Rhodosorus</taxon>
    </lineage>
</organism>
<reference evidence="1" key="1">
    <citation type="submission" date="2021-01" db="EMBL/GenBank/DDBJ databases">
        <authorList>
            <person name="Corre E."/>
            <person name="Pelletier E."/>
            <person name="Niang G."/>
            <person name="Scheremetjew M."/>
            <person name="Finn R."/>
            <person name="Kale V."/>
            <person name="Holt S."/>
            <person name="Cochrane G."/>
            <person name="Meng A."/>
            <person name="Brown T."/>
            <person name="Cohen L."/>
        </authorList>
    </citation>
    <scope>NUCLEOTIDE SEQUENCE</scope>
    <source>
        <strain evidence="1">CCMP 769</strain>
    </source>
</reference>
<proteinExistence type="predicted"/>